<evidence type="ECO:0000313" key="4">
    <source>
        <dbReference type="Proteomes" id="UP000199663"/>
    </source>
</evidence>
<feature type="domain" description="PKD" evidence="2">
    <location>
        <begin position="629"/>
        <end position="678"/>
    </location>
</feature>
<dbReference type="InterPro" id="IPR035986">
    <property type="entry name" value="PKD_dom_sf"/>
</dbReference>
<dbReference type="Pfam" id="PF18911">
    <property type="entry name" value="PKD_4"/>
    <property type="match status" value="1"/>
</dbReference>
<dbReference type="InterPro" id="IPR013783">
    <property type="entry name" value="Ig-like_fold"/>
</dbReference>
<dbReference type="CDD" id="cd00146">
    <property type="entry name" value="PKD"/>
    <property type="match status" value="1"/>
</dbReference>
<gene>
    <name evidence="3" type="ORF">SAMN05444412_11792</name>
</gene>
<evidence type="ECO:0000256" key="1">
    <source>
        <dbReference type="SAM" id="SignalP"/>
    </source>
</evidence>
<dbReference type="Gene3D" id="2.60.120.200">
    <property type="match status" value="1"/>
</dbReference>
<evidence type="ECO:0000259" key="2">
    <source>
        <dbReference type="PROSITE" id="PS50093"/>
    </source>
</evidence>
<organism evidence="3 4">
    <name type="scientific">Rhodonellum ikkaensis</name>
    <dbReference type="NCBI Taxonomy" id="336829"/>
    <lineage>
        <taxon>Bacteria</taxon>
        <taxon>Pseudomonadati</taxon>
        <taxon>Bacteroidota</taxon>
        <taxon>Cytophagia</taxon>
        <taxon>Cytophagales</taxon>
        <taxon>Cytophagaceae</taxon>
        <taxon>Rhodonellum</taxon>
    </lineage>
</organism>
<feature type="chain" id="PRO_5046213780" evidence="1">
    <location>
        <begin position="28"/>
        <end position="782"/>
    </location>
</feature>
<sequence length="782" mass="85706">MLFPRVKSRFFLLFTLLFSCFLSQTKAQIGFPYCESFQDNSAQSTTVFGGDASLTSGVLRLTNNQMDQNGYVYIDIPFSSVFGIKTSFEYFSYGGSGADGLTVFLFDANTPNFAPGGFGGSLGYAQRNQDAGLTRAYLGVGFDSFGNYGNSSENKNGGFPGGSGLLHPNSVVIRGPGSGSLGYAFINGKKTNSVGPFGFGAGELFELSSGGIGTTRVTDPNVPGYRKVIMSLDPNPNGPGFFLTVQMEVTTSPDTPRMMTIFENVPYLFDAPKDLKIGFSASTGGMTNFHEIRNIVVQVANDENLLNPIGENIADKASCEGQENTYEIKSSDVNLPNENSTIGCLQLFASFEDIISEEEDFCSQGKCKQENRELVLPQGTFRASDEGGKFTFFPNFGFRDEEVIVYYTITDSYGKTSAGNSIKLLIQESPEPVRIQVKGFPEGVSEVRFCESEVLELLAVGNEAYVKYEWFKDDELIPGSDAALLAIDVAGNYQVIAYNSKGCPTDSGIMKLINPPLPPLSLMDPMVGCVPGIPLDIRSGIEGYNDELFDYELETQEGEKLINEEMGQILLSGTYSLRIKNKDLSCWSAPIAFEVILLKEKLVTTFDYEIEGLGIKDDAGGGIFMDDPIRFNSQSIGDPVQWFWDFGDGNASTEPSPVHVYGKKGVFQVSLTITNAFGCEDVFELDLPITKSYRIMFPTGFTPASMENQFFRPKTKGIVKMELLVFNLWGELIFKSEDLNSLGWDGRKNGELAPVGNYVYRVNLESIDGEKITESGKFTLIR</sequence>
<feature type="signal peptide" evidence="1">
    <location>
        <begin position="1"/>
        <end position="27"/>
    </location>
</feature>
<name>A0A1H3TIR2_9BACT</name>
<dbReference type="InterPro" id="IPR013320">
    <property type="entry name" value="ConA-like_dom_sf"/>
</dbReference>
<proteinExistence type="predicted"/>
<dbReference type="Gene3D" id="2.60.40.10">
    <property type="entry name" value="Immunoglobulins"/>
    <property type="match status" value="1"/>
</dbReference>
<dbReference type="SUPFAM" id="SSF49299">
    <property type="entry name" value="PKD domain"/>
    <property type="match status" value="1"/>
</dbReference>
<dbReference type="SMART" id="SM00089">
    <property type="entry name" value="PKD"/>
    <property type="match status" value="1"/>
</dbReference>
<dbReference type="SUPFAM" id="SSF49899">
    <property type="entry name" value="Concanavalin A-like lectins/glucanases"/>
    <property type="match status" value="1"/>
</dbReference>
<dbReference type="InterPro" id="IPR022409">
    <property type="entry name" value="PKD/Chitinase_dom"/>
</dbReference>
<reference evidence="3 4" key="1">
    <citation type="submission" date="2016-10" db="EMBL/GenBank/DDBJ databases">
        <authorList>
            <person name="Varghese N."/>
            <person name="Submissions S."/>
        </authorList>
    </citation>
    <scope>NUCLEOTIDE SEQUENCE [LARGE SCALE GENOMIC DNA]</scope>
    <source>
        <strain evidence="3 4">DSM 17997</strain>
    </source>
</reference>
<evidence type="ECO:0000313" key="3">
    <source>
        <dbReference type="EMBL" id="SDZ49545.1"/>
    </source>
</evidence>
<dbReference type="Proteomes" id="UP000199663">
    <property type="component" value="Unassembled WGS sequence"/>
</dbReference>
<dbReference type="PROSITE" id="PS51257">
    <property type="entry name" value="PROKAR_LIPOPROTEIN"/>
    <property type="match status" value="1"/>
</dbReference>
<accession>A0A1H3TIR2</accession>
<dbReference type="EMBL" id="FNQC01000017">
    <property type="protein sequence ID" value="SDZ49545.1"/>
    <property type="molecule type" value="Genomic_DNA"/>
</dbReference>
<dbReference type="Pfam" id="PF13585">
    <property type="entry name" value="CHU_C"/>
    <property type="match status" value="1"/>
</dbReference>
<dbReference type="PROSITE" id="PS50093">
    <property type="entry name" value="PKD"/>
    <property type="match status" value="1"/>
</dbReference>
<comment type="caution">
    <text evidence="3">The sequence shown here is derived from an EMBL/GenBank/DDBJ whole genome shotgun (WGS) entry which is preliminary data.</text>
</comment>
<keyword evidence="1" id="KW-0732">Signal</keyword>
<dbReference type="InterPro" id="IPR000601">
    <property type="entry name" value="PKD_dom"/>
</dbReference>
<keyword evidence="4" id="KW-1185">Reference proteome</keyword>
<protein>
    <submittedName>
        <fullName evidence="3">Gliding motility-associated C-terminal domain-containing protein</fullName>
    </submittedName>
</protein>